<dbReference type="Proteomes" id="UP000240228">
    <property type="component" value="Unassembled WGS sequence"/>
</dbReference>
<keyword evidence="2" id="KW-0859">Xylose metabolism</keyword>
<dbReference type="InterPro" id="IPR000577">
    <property type="entry name" value="Carb_kinase_FGGY"/>
</dbReference>
<reference evidence="8 9" key="2">
    <citation type="submission" date="2018-03" db="EMBL/GenBank/DDBJ databases">
        <title>The comparative genomics of Bifidobacterium callitrichos reflects dietary carbohydrate utilization within the common marmoset gut.</title>
        <authorList>
            <person name="Rani A."/>
        </authorList>
    </citation>
    <scope>NUCLEOTIDE SEQUENCE [LARGE SCALE GENOMIC DNA]</scope>
    <source>
        <strain evidence="8 9">UMA51805</strain>
    </source>
</reference>
<keyword evidence="4 5" id="KW-0418">Kinase</keyword>
<sequence>MRDTWNEDEARKACGDATRYAATFDSGTTALKGALVAENGRIVASASEDLDLIIAGPHGEYREQDPNQWWRAFVAVSRRMLADAAANEPGFHSGGKDRIAGLTFSGQMQDVIALDRDLNPVRNAILYSDGRAEEEAAELAERYGSQRFLDVVGNRLEGCLPLPKLMWMRAHEPELFARTAHVLISSKDYLIARLTGRCVGDVAACSTAGAMDIRSGEWDAGLLKTSEIERGILPELHRPQDVVGEVMPEAAALTGFAVGTPVFAGIGDAGATTFASGVDRPGRYNINLGTSGWIATVSPEPFVDKPGAANLAFGVAPGFVNAVPFLNAGDVHKWVTRALAGETSATSETPDYAAAHDLIERSQPGANGVLCLPYLVGERFPVMNPSIRGAYVGISPDTTRADLVRAALEGVAFSIRQGMESFDAAPEEISLIGGGAREPAWCQIMADVLAHDIKVFTNADILPAVALASLVFQNPRILTDAAQGTTYSPNQAATTTYDRIYPKFLTLYPALSTMK</sequence>
<comment type="caution">
    <text evidence="8">The sequence shown here is derived from an EMBL/GenBank/DDBJ whole genome shotgun (WGS) entry which is preliminary data.</text>
</comment>
<dbReference type="GO" id="GO:0016301">
    <property type="term" value="F:kinase activity"/>
    <property type="evidence" value="ECO:0007669"/>
    <property type="project" value="UniProtKB-KW"/>
</dbReference>
<dbReference type="EMBL" id="NWTX01000032">
    <property type="protein sequence ID" value="PST45517.1"/>
    <property type="molecule type" value="Genomic_DNA"/>
</dbReference>
<evidence type="ECO:0000259" key="7">
    <source>
        <dbReference type="Pfam" id="PF02782"/>
    </source>
</evidence>
<gene>
    <name evidence="8" type="ORF">CPA40_10695</name>
</gene>
<accession>A0A2T3G7P5</accession>
<dbReference type="InterPro" id="IPR018483">
    <property type="entry name" value="Carb_kinase_FGGY_CS"/>
</dbReference>
<dbReference type="Gene3D" id="3.30.420.40">
    <property type="match status" value="2"/>
</dbReference>
<feature type="domain" description="Carbohydrate kinase FGGY C-terminal" evidence="7">
    <location>
        <begin position="285"/>
        <end position="458"/>
    </location>
</feature>
<name>A0A2T3G7P5_9BIFI</name>
<dbReference type="InterPro" id="IPR050406">
    <property type="entry name" value="FGGY_Carb_Kinase"/>
</dbReference>
<dbReference type="PROSITE" id="PS00445">
    <property type="entry name" value="FGGY_KINASES_2"/>
    <property type="match status" value="1"/>
</dbReference>
<dbReference type="SUPFAM" id="SSF53067">
    <property type="entry name" value="Actin-like ATPase domain"/>
    <property type="match status" value="2"/>
</dbReference>
<dbReference type="InterPro" id="IPR043129">
    <property type="entry name" value="ATPase_NBD"/>
</dbReference>
<evidence type="ECO:0000313" key="9">
    <source>
        <dbReference type="Proteomes" id="UP000240228"/>
    </source>
</evidence>
<evidence type="ECO:0000259" key="6">
    <source>
        <dbReference type="Pfam" id="PF00370"/>
    </source>
</evidence>
<dbReference type="RefSeq" id="WP_107044888.1">
    <property type="nucleotide sequence ID" value="NZ_NWTX01000032.1"/>
</dbReference>
<keyword evidence="3 5" id="KW-0808">Transferase</keyword>
<dbReference type="PANTHER" id="PTHR43095:SF5">
    <property type="entry name" value="XYLULOSE KINASE"/>
    <property type="match status" value="1"/>
</dbReference>
<feature type="domain" description="Carbohydrate kinase FGGY N-terminal" evidence="6">
    <location>
        <begin position="20"/>
        <end position="274"/>
    </location>
</feature>
<evidence type="ECO:0000313" key="8">
    <source>
        <dbReference type="EMBL" id="PST45517.1"/>
    </source>
</evidence>
<dbReference type="CDD" id="cd07805">
    <property type="entry name" value="ASKHA_NBD_FGGY_CvXK-like"/>
    <property type="match status" value="1"/>
</dbReference>
<keyword evidence="9" id="KW-1185">Reference proteome</keyword>
<dbReference type="Pfam" id="PF00370">
    <property type="entry name" value="FGGY_N"/>
    <property type="match status" value="1"/>
</dbReference>
<dbReference type="InterPro" id="IPR018485">
    <property type="entry name" value="FGGY_C"/>
</dbReference>
<reference evidence="9" key="1">
    <citation type="submission" date="2017-09" db="EMBL/GenBank/DDBJ databases">
        <authorList>
            <person name="Sela D.A."/>
            <person name="Albert K."/>
        </authorList>
    </citation>
    <scope>NUCLEOTIDE SEQUENCE [LARGE SCALE GENOMIC DNA]</scope>
    <source>
        <strain evidence="9">UMA51805</strain>
    </source>
</reference>
<comment type="similarity">
    <text evidence="1 5">Belongs to the FGGY kinase family.</text>
</comment>
<keyword evidence="2" id="KW-0119">Carbohydrate metabolism</keyword>
<evidence type="ECO:0000256" key="5">
    <source>
        <dbReference type="RuleBase" id="RU003733"/>
    </source>
</evidence>
<dbReference type="Pfam" id="PF02782">
    <property type="entry name" value="FGGY_C"/>
    <property type="match status" value="1"/>
</dbReference>
<evidence type="ECO:0000256" key="3">
    <source>
        <dbReference type="ARBA" id="ARBA00022679"/>
    </source>
</evidence>
<dbReference type="GO" id="GO:0042732">
    <property type="term" value="P:D-xylose metabolic process"/>
    <property type="evidence" value="ECO:0007669"/>
    <property type="project" value="UniProtKB-KW"/>
</dbReference>
<proteinExistence type="inferred from homology"/>
<dbReference type="PANTHER" id="PTHR43095">
    <property type="entry name" value="SUGAR KINASE"/>
    <property type="match status" value="1"/>
</dbReference>
<organism evidence="8 9">
    <name type="scientific">Bifidobacterium callitrichos</name>
    <dbReference type="NCBI Taxonomy" id="762209"/>
    <lineage>
        <taxon>Bacteria</taxon>
        <taxon>Bacillati</taxon>
        <taxon>Actinomycetota</taxon>
        <taxon>Actinomycetes</taxon>
        <taxon>Bifidobacteriales</taxon>
        <taxon>Bifidobacteriaceae</taxon>
        <taxon>Bifidobacterium</taxon>
    </lineage>
</organism>
<dbReference type="GO" id="GO:0016773">
    <property type="term" value="F:phosphotransferase activity, alcohol group as acceptor"/>
    <property type="evidence" value="ECO:0007669"/>
    <property type="project" value="InterPro"/>
</dbReference>
<evidence type="ECO:0000256" key="1">
    <source>
        <dbReference type="ARBA" id="ARBA00009156"/>
    </source>
</evidence>
<protein>
    <submittedName>
        <fullName evidence="8">Gluconate kinase</fullName>
    </submittedName>
</protein>
<dbReference type="InterPro" id="IPR018484">
    <property type="entry name" value="FGGY_N"/>
</dbReference>
<evidence type="ECO:0000256" key="2">
    <source>
        <dbReference type="ARBA" id="ARBA00022629"/>
    </source>
</evidence>
<dbReference type="AlphaFoldDB" id="A0A2T3G7P5"/>
<dbReference type="PIRSF" id="PIRSF000538">
    <property type="entry name" value="GlpK"/>
    <property type="match status" value="1"/>
</dbReference>
<evidence type="ECO:0000256" key="4">
    <source>
        <dbReference type="ARBA" id="ARBA00022777"/>
    </source>
</evidence>